<protein>
    <submittedName>
        <fullName evidence="3">Uncharacterized protein</fullName>
    </submittedName>
</protein>
<reference evidence="3 4" key="1">
    <citation type="submission" date="2020-05" db="EMBL/GenBank/DDBJ databases">
        <title>Genomic Encyclopedia of Type Strains, Phase IV (KMG-V): Genome sequencing to study the core and pangenomes of soil and plant-associated prokaryotes.</title>
        <authorList>
            <person name="Whitman W."/>
        </authorList>
    </citation>
    <scope>NUCLEOTIDE SEQUENCE [LARGE SCALE GENOMIC DNA]</scope>
    <source>
        <strain evidence="3 4">9A</strain>
    </source>
</reference>
<evidence type="ECO:0000313" key="4">
    <source>
        <dbReference type="Proteomes" id="UP000779507"/>
    </source>
</evidence>
<gene>
    <name evidence="3" type="ORF">HNP98_003094</name>
</gene>
<keyword evidence="2" id="KW-1133">Transmembrane helix</keyword>
<organism evidence="3 4">
    <name type="scientific">Hymenobacter caeli</name>
    <dbReference type="NCBI Taxonomy" id="2735894"/>
    <lineage>
        <taxon>Bacteria</taxon>
        <taxon>Pseudomonadati</taxon>
        <taxon>Bacteroidota</taxon>
        <taxon>Cytophagia</taxon>
        <taxon>Cytophagales</taxon>
        <taxon>Hymenobacteraceae</taxon>
        <taxon>Hymenobacter</taxon>
    </lineage>
</organism>
<dbReference type="Proteomes" id="UP000779507">
    <property type="component" value="Unassembled WGS sequence"/>
</dbReference>
<sequence length="90" mass="9867">MSENSPSPRPAPPPIKTAPKPLSYWLFMLLKLAVLGAGAYVLFMLALMVLFSLGSPPPRNGPLREMETERQQRSHASPGEPGPATRPYRP</sequence>
<feature type="transmembrane region" description="Helical" evidence="2">
    <location>
        <begin position="24"/>
        <end position="51"/>
    </location>
</feature>
<keyword evidence="2" id="KW-0472">Membrane</keyword>
<evidence type="ECO:0000256" key="1">
    <source>
        <dbReference type="SAM" id="MobiDB-lite"/>
    </source>
</evidence>
<keyword evidence="2" id="KW-0812">Transmembrane</keyword>
<evidence type="ECO:0000256" key="2">
    <source>
        <dbReference type="SAM" id="Phobius"/>
    </source>
</evidence>
<accession>A0ABX2FVA0</accession>
<name>A0ABX2FVA0_9BACT</name>
<comment type="caution">
    <text evidence="3">The sequence shown here is derived from an EMBL/GenBank/DDBJ whole genome shotgun (WGS) entry which is preliminary data.</text>
</comment>
<feature type="region of interest" description="Disordered" evidence="1">
    <location>
        <begin position="57"/>
        <end position="90"/>
    </location>
</feature>
<evidence type="ECO:0000313" key="3">
    <source>
        <dbReference type="EMBL" id="NRT20254.1"/>
    </source>
</evidence>
<keyword evidence="4" id="KW-1185">Reference proteome</keyword>
<feature type="compositionally biased region" description="Basic and acidic residues" evidence="1">
    <location>
        <begin position="62"/>
        <end position="72"/>
    </location>
</feature>
<dbReference type="EMBL" id="JABSNP010000015">
    <property type="protein sequence ID" value="NRT20254.1"/>
    <property type="molecule type" value="Genomic_DNA"/>
</dbReference>
<proteinExistence type="predicted"/>